<name>A0A5J6VLA0_9VIRU</name>
<organism evidence="2">
    <name type="scientific">Megaviridae environmental sample</name>
    <dbReference type="NCBI Taxonomy" id="1737588"/>
    <lineage>
        <taxon>Viruses</taxon>
        <taxon>Varidnaviria</taxon>
        <taxon>Bamfordvirae</taxon>
        <taxon>Nucleocytoviricota</taxon>
        <taxon>Megaviricetes</taxon>
        <taxon>Imitervirales</taxon>
        <taxon>Mimiviridae</taxon>
        <taxon>environmental samples</taxon>
    </lineage>
</organism>
<accession>A0A5J6VLA0</accession>
<evidence type="ECO:0000313" key="2">
    <source>
        <dbReference type="EMBL" id="QFG74915.1"/>
    </source>
</evidence>
<protein>
    <submittedName>
        <fullName evidence="2">Uncharacterized protein</fullName>
    </submittedName>
</protein>
<feature type="transmembrane region" description="Helical" evidence="1">
    <location>
        <begin position="6"/>
        <end position="30"/>
    </location>
</feature>
<proteinExistence type="predicted"/>
<keyword evidence="1" id="KW-0812">Transmembrane</keyword>
<keyword evidence="1" id="KW-0472">Membrane</keyword>
<dbReference type="EMBL" id="MN448295">
    <property type="protein sequence ID" value="QFG74915.1"/>
    <property type="molecule type" value="Genomic_DNA"/>
</dbReference>
<sequence length="208" mass="24607">MSNSQSISTIIIVIIIVYLLLILSSSTFITKLLQIKETFKGCTPKKYYTTTFPWNYPGYKQYNNCYSYALNEPDITLRHKRYPGSSSHSDRDFNIYTCNYFEHLLKKDYPTIKKTNNFHRCPCDKKYNMMAMVVADGNTPYNADEDDDFHFYRLDNNNKWSHKQGSKKISYTDAKNNQISDPKIANHYYKKYNRGSKNYNKFCGYYCL</sequence>
<reference evidence="2" key="1">
    <citation type="journal article" date="2019" name="Philos. Trans. R. Soc. Lond., B, Biol. Sci.">
        <title>Targeted metagenomic recovery of four divergent viruses reveals shared and distinctive characteristics of giant viruses of marine eukaryotes.</title>
        <authorList>
            <person name="Needham D.M."/>
            <person name="Poirier C."/>
            <person name="Hehenberger E."/>
            <person name="Jimenez V."/>
            <person name="Swalwell J.E."/>
            <person name="Santoro A.E."/>
            <person name="Worden A.Z."/>
        </authorList>
    </citation>
    <scope>NUCLEOTIDE SEQUENCE</scope>
    <source>
        <strain evidence="2">OPacV-421</strain>
    </source>
</reference>
<evidence type="ECO:0000256" key="1">
    <source>
        <dbReference type="SAM" id="Phobius"/>
    </source>
</evidence>
<keyword evidence="1" id="KW-1133">Transmembrane helix</keyword>